<organism evidence="1 2">
    <name type="scientific">Nicotiana tabacum</name>
    <name type="common">Common tobacco</name>
    <dbReference type="NCBI Taxonomy" id="4097"/>
    <lineage>
        <taxon>Eukaryota</taxon>
        <taxon>Viridiplantae</taxon>
        <taxon>Streptophyta</taxon>
        <taxon>Embryophyta</taxon>
        <taxon>Tracheophyta</taxon>
        <taxon>Spermatophyta</taxon>
        <taxon>Magnoliopsida</taxon>
        <taxon>eudicotyledons</taxon>
        <taxon>Gunneridae</taxon>
        <taxon>Pentapetalae</taxon>
        <taxon>asterids</taxon>
        <taxon>lamiids</taxon>
        <taxon>Solanales</taxon>
        <taxon>Solanaceae</taxon>
        <taxon>Nicotianoideae</taxon>
        <taxon>Nicotianeae</taxon>
        <taxon>Nicotiana</taxon>
    </lineage>
</organism>
<evidence type="ECO:0000313" key="1">
    <source>
        <dbReference type="Proteomes" id="UP000790787"/>
    </source>
</evidence>
<keyword evidence="1" id="KW-1185">Reference proteome</keyword>
<sequence>MAIEELEAIVLFAPWPERKVYIGANLSHEIKVYLSNPHLLAKPKDGEKLLIYLAVSELVVSVVLVREDQDFSQGIQLEAEKELQVYNGSNPGTWTLFTNGSSNVKRAGVCIVLVPPMGETIRQAIKCHPITNNKAEYEAMIAGLELAREFGIEQVVIKSNSQLILNQMLGTYTAREAGMQQYLEKAHDLVRQFQTWKVMQIPREENFEANALANLASATEVTNDENASVIHLFYSVLDQDKNELNFNNLTWDWRNEIVTFLQYGILPVDKKKAQALRKKAARYCLKQDNLYHKMIGGPLARCLGPSQT</sequence>
<proteinExistence type="predicted"/>
<accession>A0AC58UQ49</accession>
<protein>
    <submittedName>
        <fullName evidence="2">Uncharacterized protein LOC142181883</fullName>
    </submittedName>
</protein>
<name>A0AC58UQ49_TOBAC</name>
<reference evidence="1" key="1">
    <citation type="journal article" date="2014" name="Nat. Commun.">
        <title>The tobacco genome sequence and its comparison with those of tomato and potato.</title>
        <authorList>
            <person name="Sierro N."/>
            <person name="Battey J.N."/>
            <person name="Ouadi S."/>
            <person name="Bakaher N."/>
            <person name="Bovet L."/>
            <person name="Willig A."/>
            <person name="Goepfert S."/>
            <person name="Peitsch M.C."/>
            <person name="Ivanov N.V."/>
        </authorList>
    </citation>
    <scope>NUCLEOTIDE SEQUENCE [LARGE SCALE GENOMIC DNA]</scope>
</reference>
<gene>
    <name evidence="2" type="primary">LOC142181883</name>
</gene>
<dbReference type="Proteomes" id="UP000790787">
    <property type="component" value="Chromosome 6"/>
</dbReference>
<dbReference type="RefSeq" id="XP_075111624.1">
    <property type="nucleotide sequence ID" value="XM_075255523.1"/>
</dbReference>
<reference evidence="2" key="2">
    <citation type="submission" date="2025-08" db="UniProtKB">
        <authorList>
            <consortium name="RefSeq"/>
        </authorList>
    </citation>
    <scope>IDENTIFICATION</scope>
    <source>
        <tissue evidence="2">Leaf</tissue>
    </source>
</reference>
<evidence type="ECO:0000313" key="2">
    <source>
        <dbReference type="RefSeq" id="XP_075111624.1"/>
    </source>
</evidence>